<dbReference type="Proteomes" id="UP000297966">
    <property type="component" value="Unassembled WGS sequence"/>
</dbReference>
<dbReference type="EMBL" id="SPQT01000001">
    <property type="protein sequence ID" value="TFV51172.1"/>
    <property type="molecule type" value="Genomic_DNA"/>
</dbReference>
<name>A0A4Y9M7Q9_9BRAD</name>
<evidence type="ECO:0000313" key="2">
    <source>
        <dbReference type="Proteomes" id="UP000297966"/>
    </source>
</evidence>
<keyword evidence="2" id="KW-1185">Reference proteome</keyword>
<gene>
    <name evidence="1" type="ORF">E4K65_03525</name>
</gene>
<reference evidence="1 2" key="1">
    <citation type="submission" date="2019-03" db="EMBL/GenBank/DDBJ databases">
        <title>Bradyrhizobium diversity isolated from nodules of Chamaecrista fasciculata.</title>
        <authorList>
            <person name="Klepa M.S."/>
            <person name="Urquiaga M.O."/>
            <person name="Hungria M."/>
            <person name="Delamuta J.R."/>
        </authorList>
    </citation>
    <scope>NUCLEOTIDE SEQUENCE [LARGE SCALE GENOMIC DNA]</scope>
    <source>
        <strain evidence="1 2">CNPSo 3448</strain>
    </source>
</reference>
<proteinExistence type="predicted"/>
<dbReference type="RefSeq" id="WP_135172917.1">
    <property type="nucleotide sequence ID" value="NZ_SPQT01000001.1"/>
</dbReference>
<accession>A0A4Y9M7Q9</accession>
<sequence length="224" mass="25627">MMRLQKLSFDDWLDHSFGREVRFQQSPWYFDPEHDWWDPPPAEAVSYFTRLFEDPETALQGFADSQIAQGLTYLANTSASGDNRWLCSTDVPIKDRVRCVKSVAELFAKLFEPRCTPSLFHLGEADAGTLNCVCYMWWDVFPSLALANDPDLPTLHDCALCTMERILHLNSIACRESALHGLGHWQRDYSEKVTQIIDRFCEGHSRADLRLLAYAQSARCGCVL</sequence>
<dbReference type="AlphaFoldDB" id="A0A4Y9M7Q9"/>
<dbReference type="OrthoDB" id="7631126at2"/>
<evidence type="ECO:0000313" key="1">
    <source>
        <dbReference type="EMBL" id="TFV51172.1"/>
    </source>
</evidence>
<comment type="caution">
    <text evidence="1">The sequence shown here is derived from an EMBL/GenBank/DDBJ whole genome shotgun (WGS) entry which is preliminary data.</text>
</comment>
<organism evidence="1 2">
    <name type="scientific">Bradyrhizobium niftali</name>
    <dbReference type="NCBI Taxonomy" id="2560055"/>
    <lineage>
        <taxon>Bacteria</taxon>
        <taxon>Pseudomonadati</taxon>
        <taxon>Pseudomonadota</taxon>
        <taxon>Alphaproteobacteria</taxon>
        <taxon>Hyphomicrobiales</taxon>
        <taxon>Nitrobacteraceae</taxon>
        <taxon>Bradyrhizobium</taxon>
    </lineage>
</organism>
<protein>
    <submittedName>
        <fullName evidence="1">Uncharacterized protein</fullName>
    </submittedName>
</protein>